<evidence type="ECO:0000256" key="5">
    <source>
        <dbReference type="ARBA" id="ARBA00023180"/>
    </source>
</evidence>
<sequence>MPSFGSSCVCVCIVSFDGCPAGGGEANSVVVGAEMLPRMKEVSAAFAVFEILLWAMRWLSSRDVLLVGHKEVVGSSLSVVQCVVIPLERAFPLNGSVELSQLVARDQLRHSRILQGLAGGVVDFSVQGSSDPYSDGIGSPPREFNVQIDTGSDILWVTCSSCTNCPQSSGLGIQLSLFDSSSSSSAKLVSCSDTVCSSEFQTTATQCSQINQCSYSFQYGDGSGTSGYYVADMLYFDAILGQSLIANSSALVVFGCSTYQSGDLAKTDKAVDGIFGFGRGDLSVISQLSSRGITPRVFSHCLKGDGNGGGIMVLGEILEPSIVYSPLVPLQPHYNLILQSIVVNGQLLQIDPGVFATSSTRGTIVDSGTTLAYLVQEAYDPFVSAITATVSPSVTPIISKGSQCYLVPTSVSEVFPPVSLNFAGGASMMLKPEDYLMRDGATMWCIGFQKVQSGMTILGGVRREGADSAEGGGVKGGMHPSSVEVVGKTDLLKRFLDGRTYKETLVGVNKDQEGVKQNNHSILKEVRKPLEFFMPVEERVWLKSSLTGIHKALFEVEFVQKAIWNDGFKAKVIRWGFAMNACLVVFPSEKEMKTALEERWDALSFWFERLEPVSDDGIIPLAYCAISMIGVPLNCWSVPFFSSLASRWGKLVKIKEETAQRADCRVAQMLLRVQSPFDIPEHVIINTYGRKFCTKIKVECYEDFFPELTDLVGDDISEEDPWKDNSSDWSQENIHSRQAEQVGFQDLSDSQERVEAWVQDSPLRKSSDFEERLNLNKDSKNMSFVDLCEGLTAVGAVHTHQNEPGNSNEGRGDFIELDNVDRDNGLQTGLQTMGKNGLDKEGIRTSIVSHGSTSNNIAEKFQPAVQSGTVLSSQPRISSKNVAVSKSERGLYLVLKDKIFVYDLARQRIGWANYDCSSSINVSITSSKDFINEGQPSVSSSTREMLFKLMRFSFITLLIQLLEFVGFQVM</sequence>
<evidence type="ECO:0000256" key="6">
    <source>
        <dbReference type="PIRSR" id="PIRSR601461-1"/>
    </source>
</evidence>
<dbReference type="InterPro" id="IPR001461">
    <property type="entry name" value="Aspartic_peptidase_A1"/>
</dbReference>
<dbReference type="FunFam" id="2.40.70.10:FF:000018">
    <property type="entry name" value="Aspartic proteinase-like protein 2"/>
    <property type="match status" value="1"/>
</dbReference>
<evidence type="ECO:0000313" key="8">
    <source>
        <dbReference type="EMBL" id="KAE8731077.1"/>
    </source>
</evidence>
<keyword evidence="4" id="KW-0378">Hydrolase</keyword>
<evidence type="ECO:0000256" key="3">
    <source>
        <dbReference type="ARBA" id="ARBA00022750"/>
    </source>
</evidence>
<feature type="active site" evidence="6">
    <location>
        <position position="366"/>
    </location>
</feature>
<evidence type="ECO:0000313" key="9">
    <source>
        <dbReference type="Proteomes" id="UP000436088"/>
    </source>
</evidence>
<dbReference type="Pfam" id="PF14543">
    <property type="entry name" value="TAXi_N"/>
    <property type="match status" value="1"/>
</dbReference>
<keyword evidence="5" id="KW-0325">Glycoprotein</keyword>
<evidence type="ECO:0000256" key="1">
    <source>
        <dbReference type="ARBA" id="ARBA00007447"/>
    </source>
</evidence>
<dbReference type="GO" id="GO:0004190">
    <property type="term" value="F:aspartic-type endopeptidase activity"/>
    <property type="evidence" value="ECO:0007669"/>
    <property type="project" value="UniProtKB-KW"/>
</dbReference>
<keyword evidence="2 8" id="KW-0645">Protease</keyword>
<comment type="similarity">
    <text evidence="1">Belongs to the peptidase A1 family.</text>
</comment>
<organism evidence="8 9">
    <name type="scientific">Hibiscus syriacus</name>
    <name type="common">Rose of Sharon</name>
    <dbReference type="NCBI Taxonomy" id="106335"/>
    <lineage>
        <taxon>Eukaryota</taxon>
        <taxon>Viridiplantae</taxon>
        <taxon>Streptophyta</taxon>
        <taxon>Embryophyta</taxon>
        <taxon>Tracheophyta</taxon>
        <taxon>Spermatophyta</taxon>
        <taxon>Magnoliopsida</taxon>
        <taxon>eudicotyledons</taxon>
        <taxon>Gunneridae</taxon>
        <taxon>Pentapetalae</taxon>
        <taxon>rosids</taxon>
        <taxon>malvids</taxon>
        <taxon>Malvales</taxon>
        <taxon>Malvaceae</taxon>
        <taxon>Malvoideae</taxon>
        <taxon>Hibiscus</taxon>
    </lineage>
</organism>
<dbReference type="Pfam" id="PF14541">
    <property type="entry name" value="TAXi_C"/>
    <property type="match status" value="1"/>
</dbReference>
<accession>A0A6A3CR10</accession>
<evidence type="ECO:0000259" key="7">
    <source>
        <dbReference type="PROSITE" id="PS51767"/>
    </source>
</evidence>
<dbReference type="InterPro" id="IPR021109">
    <property type="entry name" value="Peptidase_aspartic_dom_sf"/>
</dbReference>
<feature type="domain" description="Peptidase A1" evidence="7">
    <location>
        <begin position="131"/>
        <end position="486"/>
    </location>
</feature>
<dbReference type="PROSITE" id="PS51767">
    <property type="entry name" value="PEPTIDASE_A1"/>
    <property type="match status" value="1"/>
</dbReference>
<dbReference type="CDD" id="cd05476">
    <property type="entry name" value="pepsin_A_like_plant"/>
    <property type="match status" value="1"/>
</dbReference>
<keyword evidence="3" id="KW-0064">Aspartyl protease</keyword>
<keyword evidence="9" id="KW-1185">Reference proteome</keyword>
<dbReference type="InterPro" id="IPR032861">
    <property type="entry name" value="TAXi_N"/>
</dbReference>
<dbReference type="Proteomes" id="UP000436088">
    <property type="component" value="Unassembled WGS sequence"/>
</dbReference>
<reference evidence="8" key="1">
    <citation type="submission" date="2019-09" db="EMBL/GenBank/DDBJ databases">
        <title>Draft genome information of white flower Hibiscus syriacus.</title>
        <authorList>
            <person name="Kim Y.-M."/>
        </authorList>
    </citation>
    <scope>NUCLEOTIDE SEQUENCE [LARGE SCALE GENOMIC DNA]</scope>
    <source>
        <strain evidence="8">YM2019G1</strain>
    </source>
</reference>
<proteinExistence type="inferred from homology"/>
<dbReference type="EMBL" id="VEPZ02000196">
    <property type="protein sequence ID" value="KAE8731077.1"/>
    <property type="molecule type" value="Genomic_DNA"/>
</dbReference>
<dbReference type="PRINTS" id="PR00792">
    <property type="entry name" value="PEPSIN"/>
</dbReference>
<dbReference type="SUPFAM" id="SSF50630">
    <property type="entry name" value="Acid proteases"/>
    <property type="match status" value="1"/>
</dbReference>
<dbReference type="Gene3D" id="2.40.70.10">
    <property type="entry name" value="Acid Proteases"/>
    <property type="match status" value="2"/>
</dbReference>
<dbReference type="InterPro" id="IPR032799">
    <property type="entry name" value="TAXi_C"/>
</dbReference>
<dbReference type="InterPro" id="IPR033121">
    <property type="entry name" value="PEPTIDASE_A1"/>
</dbReference>
<gene>
    <name evidence="8" type="ORF">F3Y22_tig00002840pilonHSYRG00154</name>
</gene>
<feature type="active site" evidence="6">
    <location>
        <position position="149"/>
    </location>
</feature>
<evidence type="ECO:0000256" key="2">
    <source>
        <dbReference type="ARBA" id="ARBA00022670"/>
    </source>
</evidence>
<dbReference type="InterPro" id="IPR034161">
    <property type="entry name" value="Pepsin-like_plant"/>
</dbReference>
<dbReference type="PANTHER" id="PTHR13683:SF875">
    <property type="entry name" value="EUKARYOTIC ASPARTYL PROTEASE FAMILY PROTEIN"/>
    <property type="match status" value="1"/>
</dbReference>
<dbReference type="GO" id="GO:0006508">
    <property type="term" value="P:proteolysis"/>
    <property type="evidence" value="ECO:0007669"/>
    <property type="project" value="UniProtKB-KW"/>
</dbReference>
<comment type="caution">
    <text evidence="8">The sequence shown here is derived from an EMBL/GenBank/DDBJ whole genome shotgun (WGS) entry which is preliminary data.</text>
</comment>
<dbReference type="AlphaFoldDB" id="A0A6A3CR10"/>
<protein>
    <submittedName>
        <fullName evidence="8">Eukaryotic aspartyl protease family protein isoform 2</fullName>
    </submittedName>
</protein>
<name>A0A6A3CR10_HIBSY</name>
<evidence type="ECO:0000256" key="4">
    <source>
        <dbReference type="ARBA" id="ARBA00022801"/>
    </source>
</evidence>
<dbReference type="PANTHER" id="PTHR13683">
    <property type="entry name" value="ASPARTYL PROTEASES"/>
    <property type="match status" value="1"/>
</dbReference>